<dbReference type="AlphaFoldDB" id="A0A8T1Y1G2"/>
<evidence type="ECO:0000256" key="2">
    <source>
        <dbReference type="SAM" id="MobiDB-lite"/>
    </source>
</evidence>
<dbReference type="OrthoDB" id="1722122at2759"/>
<name>A0A8T1Y1G2_ARASU</name>
<protein>
    <submittedName>
        <fullName evidence="4">Zinc finger CCHC-type superfamily</fullName>
    </submittedName>
</protein>
<organism evidence="4 5">
    <name type="scientific">Arabidopsis suecica</name>
    <name type="common">Swedish thale-cress</name>
    <name type="synonym">Cardaminopsis suecica</name>
    <dbReference type="NCBI Taxonomy" id="45249"/>
    <lineage>
        <taxon>Eukaryota</taxon>
        <taxon>Viridiplantae</taxon>
        <taxon>Streptophyta</taxon>
        <taxon>Embryophyta</taxon>
        <taxon>Tracheophyta</taxon>
        <taxon>Spermatophyta</taxon>
        <taxon>Magnoliopsida</taxon>
        <taxon>eudicotyledons</taxon>
        <taxon>Gunneridae</taxon>
        <taxon>Pentapetalae</taxon>
        <taxon>rosids</taxon>
        <taxon>malvids</taxon>
        <taxon>Brassicales</taxon>
        <taxon>Brassicaceae</taxon>
        <taxon>Camelineae</taxon>
        <taxon>Arabidopsis</taxon>
    </lineage>
</organism>
<feature type="compositionally biased region" description="Basic and acidic residues" evidence="2">
    <location>
        <begin position="412"/>
        <end position="431"/>
    </location>
</feature>
<dbReference type="PROSITE" id="PS50158">
    <property type="entry name" value="ZF_CCHC"/>
    <property type="match status" value="1"/>
</dbReference>
<proteinExistence type="predicted"/>
<reference evidence="4 5" key="1">
    <citation type="submission" date="2020-12" db="EMBL/GenBank/DDBJ databases">
        <title>Concerted genomic and epigenomic changes stabilize Arabidopsis allopolyploids.</title>
        <authorList>
            <person name="Chen Z."/>
        </authorList>
    </citation>
    <scope>NUCLEOTIDE SEQUENCE [LARGE SCALE GENOMIC DNA]</scope>
    <source>
        <strain evidence="4">As9502</strain>
        <tissue evidence="4">Leaf</tissue>
    </source>
</reference>
<keyword evidence="1" id="KW-0862">Zinc</keyword>
<keyword evidence="5" id="KW-1185">Reference proteome</keyword>
<feature type="domain" description="CCHC-type" evidence="3">
    <location>
        <begin position="252"/>
        <end position="266"/>
    </location>
</feature>
<evidence type="ECO:0000259" key="3">
    <source>
        <dbReference type="PROSITE" id="PS50158"/>
    </source>
</evidence>
<dbReference type="Proteomes" id="UP000694251">
    <property type="component" value="Chromosome 13"/>
</dbReference>
<dbReference type="GO" id="GO:0008270">
    <property type="term" value="F:zinc ion binding"/>
    <property type="evidence" value="ECO:0007669"/>
    <property type="project" value="UniProtKB-KW"/>
</dbReference>
<dbReference type="SMART" id="SM00343">
    <property type="entry name" value="ZnF_C2HC"/>
    <property type="match status" value="1"/>
</dbReference>
<dbReference type="GO" id="GO:0003676">
    <property type="term" value="F:nucleic acid binding"/>
    <property type="evidence" value="ECO:0007669"/>
    <property type="project" value="InterPro"/>
</dbReference>
<evidence type="ECO:0000313" key="4">
    <source>
        <dbReference type="EMBL" id="KAG7537104.1"/>
    </source>
</evidence>
<keyword evidence="1" id="KW-0479">Metal-binding</keyword>
<dbReference type="EMBL" id="JAEFBJ010000013">
    <property type="protein sequence ID" value="KAG7537104.1"/>
    <property type="molecule type" value="Genomic_DNA"/>
</dbReference>
<dbReference type="InterPro" id="IPR001878">
    <property type="entry name" value="Znf_CCHC"/>
</dbReference>
<accession>A0A8T1Y1G2</accession>
<keyword evidence="1" id="KW-0863">Zinc-finger</keyword>
<dbReference type="PANTHER" id="PTHR33325">
    <property type="entry name" value="ZINC FINGER, CCHC-TYPE-RELATED"/>
    <property type="match status" value="1"/>
</dbReference>
<dbReference type="PANTHER" id="PTHR33325:SF11">
    <property type="entry name" value="COLD SHOCK DOMAIN-CONTAINING PROTEIN 4-LIKE"/>
    <property type="match status" value="1"/>
</dbReference>
<feature type="compositionally biased region" description="Basic residues" evidence="2">
    <location>
        <begin position="206"/>
        <end position="215"/>
    </location>
</feature>
<feature type="region of interest" description="Disordered" evidence="2">
    <location>
        <begin position="187"/>
        <end position="223"/>
    </location>
</feature>
<sequence length="444" mass="50452">MGVPKNKHVKMVAIRLKSTAAVWWDKLVIQRQRQRKGPVKTWRRMKQLMMERRLLSASGSPKGSPSCSGVSFTDTTGGSFISPTQSGSTGASKKNAITMTQVEAETSKEVARFIINLEKKCLPKEEFKVFFKKLKEQYRNCKYKMFSELIVALMIAEKNNELLIKNHNARPAGTKAFPEVNATDVKNPEKKDVNYPEKGNQSYRGRGGRFNRGRGRNYNSRGRGSFKWVCPQNDSKGKEHQENSTQKSENVCYRCGSKGHWARTCRTPPHLSPPQRTKMGPQRRLGIYVGYDSPSIIRYLEPRTGDCHFDEKEFPVLGGENKQVGKNIKWSVPSLLHLDPPTKQSELEVRRIIHLQSIANQLPDAFADTKTIIKSHIPAANVPARIEIPQEHGKADDTRESRTRLKRGRPVGSKDKNPRKRKEAEKLDTPKIAENILEETNHEK</sequence>
<feature type="compositionally biased region" description="Basic and acidic residues" evidence="2">
    <location>
        <begin position="388"/>
        <end position="403"/>
    </location>
</feature>
<gene>
    <name evidence="4" type="ORF">ISN44_As13g010260</name>
</gene>
<evidence type="ECO:0000256" key="1">
    <source>
        <dbReference type="PROSITE-ProRule" id="PRU00047"/>
    </source>
</evidence>
<dbReference type="Pfam" id="PF00098">
    <property type="entry name" value="zf-CCHC"/>
    <property type="match status" value="1"/>
</dbReference>
<feature type="region of interest" description="Disordered" evidence="2">
    <location>
        <begin position="384"/>
        <end position="444"/>
    </location>
</feature>
<evidence type="ECO:0000313" key="5">
    <source>
        <dbReference type="Proteomes" id="UP000694251"/>
    </source>
</evidence>
<comment type="caution">
    <text evidence="4">The sequence shown here is derived from an EMBL/GenBank/DDBJ whole genome shotgun (WGS) entry which is preliminary data.</text>
</comment>